<evidence type="ECO:0000256" key="3">
    <source>
        <dbReference type="ARBA" id="ARBA00022840"/>
    </source>
</evidence>
<organism evidence="5 6">
    <name type="scientific">Slackia piriformis</name>
    <dbReference type="NCBI Taxonomy" id="626934"/>
    <lineage>
        <taxon>Bacteria</taxon>
        <taxon>Bacillati</taxon>
        <taxon>Actinomycetota</taxon>
        <taxon>Coriobacteriia</taxon>
        <taxon>Eggerthellales</taxon>
        <taxon>Eggerthellaceae</taxon>
        <taxon>Slackia</taxon>
    </lineage>
</organism>
<reference evidence="5" key="1">
    <citation type="submission" date="2021-02" db="EMBL/GenBank/DDBJ databases">
        <title>Infant gut strain persistence is associated with maternal origin, phylogeny, and functional potential including surface adhesion and iron acquisition.</title>
        <authorList>
            <person name="Lou Y.C."/>
        </authorList>
    </citation>
    <scope>NUCLEOTIDE SEQUENCE</scope>
    <source>
        <strain evidence="5">L2_039_000G1_dasL2_039_000G1_concoct_11</strain>
    </source>
</reference>
<dbReference type="CDD" id="cd03230">
    <property type="entry name" value="ABC_DR_subfamily_A"/>
    <property type="match status" value="1"/>
</dbReference>
<evidence type="ECO:0000256" key="2">
    <source>
        <dbReference type="ARBA" id="ARBA00022741"/>
    </source>
</evidence>
<gene>
    <name evidence="5" type="ORF">KH142_09955</name>
</gene>
<accession>A0A943V2R7</accession>
<evidence type="ECO:0000256" key="1">
    <source>
        <dbReference type="ARBA" id="ARBA00022448"/>
    </source>
</evidence>
<dbReference type="AlphaFoldDB" id="A0A943V2R7"/>
<feature type="domain" description="ABC transporter" evidence="4">
    <location>
        <begin position="1"/>
        <end position="230"/>
    </location>
</feature>
<feature type="non-terminal residue" evidence="5">
    <location>
        <position position="1"/>
    </location>
</feature>
<keyword evidence="2" id="KW-0547">Nucleotide-binding</keyword>
<evidence type="ECO:0000313" key="6">
    <source>
        <dbReference type="Proteomes" id="UP000727506"/>
    </source>
</evidence>
<keyword evidence="1" id="KW-0813">Transport</keyword>
<dbReference type="EMBL" id="JAGZSV010000299">
    <property type="protein sequence ID" value="MBS6941765.1"/>
    <property type="molecule type" value="Genomic_DNA"/>
</dbReference>
<dbReference type="Pfam" id="PF00005">
    <property type="entry name" value="ABC_tran"/>
    <property type="match status" value="1"/>
</dbReference>
<dbReference type="InterPro" id="IPR051782">
    <property type="entry name" value="ABC_Transporter_VariousFunc"/>
</dbReference>
<comment type="caution">
    <text evidence="5">The sequence shown here is derived from an EMBL/GenBank/DDBJ whole genome shotgun (WGS) entry which is preliminary data.</text>
</comment>
<dbReference type="PROSITE" id="PS50893">
    <property type="entry name" value="ABC_TRANSPORTER_2"/>
    <property type="match status" value="1"/>
</dbReference>
<dbReference type="Proteomes" id="UP000727506">
    <property type="component" value="Unassembled WGS sequence"/>
</dbReference>
<keyword evidence="3 5" id="KW-0067">ATP-binding</keyword>
<dbReference type="GO" id="GO:0005524">
    <property type="term" value="F:ATP binding"/>
    <property type="evidence" value="ECO:0007669"/>
    <property type="project" value="UniProtKB-KW"/>
</dbReference>
<dbReference type="PANTHER" id="PTHR42939">
    <property type="entry name" value="ABC TRANSPORTER ATP-BINDING PROTEIN ALBC-RELATED"/>
    <property type="match status" value="1"/>
</dbReference>
<dbReference type="SMART" id="SM00382">
    <property type="entry name" value="AAA"/>
    <property type="match status" value="1"/>
</dbReference>
<proteinExistence type="predicted"/>
<dbReference type="InterPro" id="IPR027417">
    <property type="entry name" value="P-loop_NTPase"/>
</dbReference>
<evidence type="ECO:0000259" key="4">
    <source>
        <dbReference type="PROSITE" id="PS50893"/>
    </source>
</evidence>
<dbReference type="InterPro" id="IPR003593">
    <property type="entry name" value="AAA+_ATPase"/>
</dbReference>
<evidence type="ECO:0000313" key="5">
    <source>
        <dbReference type="EMBL" id="MBS6941765.1"/>
    </source>
</evidence>
<dbReference type="InterPro" id="IPR003439">
    <property type="entry name" value="ABC_transporter-like_ATP-bd"/>
</dbReference>
<dbReference type="GO" id="GO:0016887">
    <property type="term" value="F:ATP hydrolysis activity"/>
    <property type="evidence" value="ECO:0007669"/>
    <property type="project" value="InterPro"/>
</dbReference>
<dbReference type="Gene3D" id="3.40.50.300">
    <property type="entry name" value="P-loop containing nucleotide triphosphate hydrolases"/>
    <property type="match status" value="1"/>
</dbReference>
<sequence length="245" mass="26343">LVDGYTKSYGGQTVVGPLSLRVEAGTIYGFIGPNGAGKTTLIRSIVGATAATAGSISICGIDNAENPIACKRMTAYVPDNPDVYGFLTGAQYLTFIADIFEVDATVRARRIERYARLFGIEQRLGELVSSYSHGMRQKLVLTGALLHDPRLLVLDEPFVGLDPQAAYRLKGVMKELVSRGAAIFFSSHVLEVVEKLCDEVAIIENGRIVKSGRTDDVCGSEGLERVFLDVAGAREEKAAADRAGR</sequence>
<dbReference type="SUPFAM" id="SSF52540">
    <property type="entry name" value="P-loop containing nucleoside triphosphate hydrolases"/>
    <property type="match status" value="1"/>
</dbReference>
<protein>
    <submittedName>
        <fullName evidence="5">ABC transporter ATP-binding protein</fullName>
    </submittedName>
</protein>
<name>A0A943V2R7_9ACTN</name>
<dbReference type="PANTHER" id="PTHR42939:SF1">
    <property type="entry name" value="ABC TRANSPORTER ATP-BINDING PROTEIN ALBC-RELATED"/>
    <property type="match status" value="1"/>
</dbReference>